<comment type="caution">
    <text evidence="15">The sequence shown here is derived from an EMBL/GenBank/DDBJ whole genome shotgun (WGS) entry which is preliminary data.</text>
</comment>
<dbReference type="GO" id="GO:0005886">
    <property type="term" value="C:plasma membrane"/>
    <property type="evidence" value="ECO:0007669"/>
    <property type="project" value="TreeGrafter"/>
</dbReference>
<dbReference type="Proteomes" id="UP000650616">
    <property type="component" value="Unassembled WGS sequence"/>
</dbReference>
<accession>A0AAW3ZV29</accession>
<evidence type="ECO:0000256" key="6">
    <source>
        <dbReference type="ARBA" id="ARBA00022556"/>
    </source>
</evidence>
<evidence type="ECO:0000256" key="5">
    <source>
        <dbReference type="ARBA" id="ARBA00022516"/>
    </source>
</evidence>
<evidence type="ECO:0000256" key="11">
    <source>
        <dbReference type="ARBA" id="ARBA00023098"/>
    </source>
</evidence>
<dbReference type="EC" id="2.7.1.130" evidence="3 13"/>
<keyword evidence="6 13" id="KW-0441">Lipid A biosynthesis</keyword>
<evidence type="ECO:0000256" key="14">
    <source>
        <dbReference type="SAM" id="Phobius"/>
    </source>
</evidence>
<evidence type="ECO:0000256" key="3">
    <source>
        <dbReference type="ARBA" id="ARBA00012071"/>
    </source>
</evidence>
<reference evidence="15 16" key="1">
    <citation type="submission" date="2015-08" db="EMBL/GenBank/DDBJ databases">
        <title>Comparative genomics of the Campylobacter concisus group.</title>
        <authorList>
            <person name="Yee E."/>
            <person name="Chapman M.H."/>
            <person name="Huynh S."/>
            <person name="Bono J.L."/>
            <person name="On S.L."/>
            <person name="St Leger J."/>
            <person name="Foster G."/>
            <person name="Parker C.T."/>
            <person name="Miller W.G."/>
        </authorList>
    </citation>
    <scope>NUCLEOTIDE SEQUENCE [LARGE SCALE GENOMIC DNA]</scope>
    <source>
        <strain evidence="15 16">RM9337</strain>
    </source>
</reference>
<dbReference type="NCBIfam" id="NF001892">
    <property type="entry name" value="PRK00652.1-5"/>
    <property type="match status" value="1"/>
</dbReference>
<evidence type="ECO:0000313" key="16">
    <source>
        <dbReference type="Proteomes" id="UP000650616"/>
    </source>
</evidence>
<comment type="function">
    <text evidence="1 13">Transfers the gamma-phosphate of ATP to the 4'-position of a tetraacyldisaccharide 1-phosphate intermediate (termed DS-1-P) to form tetraacyldisaccharide 1,4'-bis-phosphate (lipid IVA).</text>
</comment>
<protein>
    <recommendedName>
        <fullName evidence="4 13">Tetraacyldisaccharide 4'-kinase</fullName>
        <ecNumber evidence="3 13">2.7.1.130</ecNumber>
    </recommendedName>
    <alternativeName>
        <fullName evidence="12 13">Lipid A 4'-kinase</fullName>
    </alternativeName>
</protein>
<keyword evidence="14" id="KW-1133">Transmembrane helix</keyword>
<keyword evidence="7 13" id="KW-0808">Transferase</keyword>
<dbReference type="InterPro" id="IPR003758">
    <property type="entry name" value="LpxK"/>
</dbReference>
<dbReference type="GO" id="GO:0009029">
    <property type="term" value="F:lipid-A 4'-kinase activity"/>
    <property type="evidence" value="ECO:0007669"/>
    <property type="project" value="UniProtKB-UniRule"/>
</dbReference>
<comment type="catalytic activity">
    <reaction evidence="13">
        <text>a lipid A disaccharide + ATP = a lipid IVA + ADP + H(+)</text>
        <dbReference type="Rhea" id="RHEA:67840"/>
        <dbReference type="ChEBI" id="CHEBI:15378"/>
        <dbReference type="ChEBI" id="CHEBI:30616"/>
        <dbReference type="ChEBI" id="CHEBI:176343"/>
        <dbReference type="ChEBI" id="CHEBI:176425"/>
        <dbReference type="ChEBI" id="CHEBI:456216"/>
        <dbReference type="EC" id="2.7.1.130"/>
    </reaction>
</comment>
<evidence type="ECO:0000256" key="9">
    <source>
        <dbReference type="ARBA" id="ARBA00022777"/>
    </source>
</evidence>
<dbReference type="GO" id="GO:0009244">
    <property type="term" value="P:lipopolysaccharide core region biosynthetic process"/>
    <property type="evidence" value="ECO:0007669"/>
    <property type="project" value="TreeGrafter"/>
</dbReference>
<dbReference type="AlphaFoldDB" id="A0AAW3ZV29"/>
<dbReference type="HAMAP" id="MF_00409">
    <property type="entry name" value="LpxK"/>
    <property type="match status" value="1"/>
</dbReference>
<evidence type="ECO:0000256" key="8">
    <source>
        <dbReference type="ARBA" id="ARBA00022741"/>
    </source>
</evidence>
<dbReference type="PANTHER" id="PTHR42724">
    <property type="entry name" value="TETRAACYLDISACCHARIDE 4'-KINASE"/>
    <property type="match status" value="1"/>
</dbReference>
<evidence type="ECO:0000256" key="12">
    <source>
        <dbReference type="ARBA" id="ARBA00029757"/>
    </source>
</evidence>
<keyword evidence="14" id="KW-0812">Transmembrane</keyword>
<dbReference type="PANTHER" id="PTHR42724:SF1">
    <property type="entry name" value="TETRAACYLDISACCHARIDE 4'-KINASE, MITOCHONDRIAL-RELATED"/>
    <property type="match status" value="1"/>
</dbReference>
<evidence type="ECO:0000313" key="15">
    <source>
        <dbReference type="EMBL" id="MBE3608487.1"/>
    </source>
</evidence>
<keyword evidence="8 13" id="KW-0547">Nucleotide-binding</keyword>
<keyword evidence="11 13" id="KW-0443">Lipid metabolism</keyword>
<evidence type="ECO:0000256" key="13">
    <source>
        <dbReference type="HAMAP-Rule" id="MF_00409"/>
    </source>
</evidence>
<evidence type="ECO:0000256" key="2">
    <source>
        <dbReference type="ARBA" id="ARBA00004870"/>
    </source>
</evidence>
<proteinExistence type="inferred from homology"/>
<evidence type="ECO:0000256" key="10">
    <source>
        <dbReference type="ARBA" id="ARBA00022840"/>
    </source>
</evidence>
<comment type="similarity">
    <text evidence="13">Belongs to the LpxK family.</text>
</comment>
<dbReference type="GO" id="GO:0005524">
    <property type="term" value="F:ATP binding"/>
    <property type="evidence" value="ECO:0007669"/>
    <property type="project" value="UniProtKB-UniRule"/>
</dbReference>
<keyword evidence="9 13" id="KW-0418">Kinase</keyword>
<keyword evidence="10 13" id="KW-0067">ATP-binding</keyword>
<feature type="transmembrane region" description="Helical" evidence="14">
    <location>
        <begin position="44"/>
        <end position="62"/>
    </location>
</feature>
<keyword evidence="5 13" id="KW-0444">Lipid biosynthesis</keyword>
<feature type="binding site" evidence="13">
    <location>
        <begin position="83"/>
        <end position="90"/>
    </location>
    <ligand>
        <name>ATP</name>
        <dbReference type="ChEBI" id="CHEBI:30616"/>
    </ligand>
</feature>
<dbReference type="GO" id="GO:0009245">
    <property type="term" value="P:lipid A biosynthetic process"/>
    <property type="evidence" value="ECO:0007669"/>
    <property type="project" value="UniProtKB-UniRule"/>
</dbReference>
<keyword evidence="16" id="KW-1185">Reference proteome</keyword>
<evidence type="ECO:0000256" key="7">
    <source>
        <dbReference type="ARBA" id="ARBA00022679"/>
    </source>
</evidence>
<gene>
    <name evidence="13" type="primary">lpxK</name>
    <name evidence="15" type="ORF">CCAL9337_07085</name>
</gene>
<keyword evidence="14" id="KW-0472">Membrane</keyword>
<evidence type="ECO:0000256" key="4">
    <source>
        <dbReference type="ARBA" id="ARBA00016436"/>
    </source>
</evidence>
<dbReference type="EMBL" id="LIWG01000008">
    <property type="protein sequence ID" value="MBE3608487.1"/>
    <property type="molecule type" value="Genomic_DNA"/>
</dbReference>
<sequence length="324" mass="36916">MKRFIIFAKRLKRYQNHVSKSTFKQNLYIWAESYFYRPNFTQKLLSFILLPLSLIYAFVIYIKKYTSKEKDLGIKILSIGNLSLGGSGKTPLGIAIANEFDGAFIILRGYGRSSKGLVKVCVNGQILTDVKTSGDEAMEYAISVKNTNVIVSENRDEAIYEAKKMGARYIILDDGFGKFHIKKFNILIQPNPLPALNFTIPSGAYRYPVGFYRFGDFIAKEGVSHFRKTQIFNQTDKMLLVTAIANPTRLEPFFNQTVAQIFYPDHHDFNKQELAKLLSSYKATSLLMTQKDFVKVKDFNLPISLIKLHTTLSNELKNAIKQAI</sequence>
<name>A0AAW3ZV29_9BACT</name>
<organism evidence="15 16">
    <name type="scientific">Campylobacter californiensis</name>
    <dbReference type="NCBI Taxonomy" id="1032243"/>
    <lineage>
        <taxon>Bacteria</taxon>
        <taxon>Pseudomonadati</taxon>
        <taxon>Campylobacterota</taxon>
        <taxon>Epsilonproteobacteria</taxon>
        <taxon>Campylobacterales</taxon>
        <taxon>Campylobacteraceae</taxon>
        <taxon>Campylobacter</taxon>
    </lineage>
</organism>
<comment type="pathway">
    <text evidence="2 13">Glycolipid biosynthesis; lipid IV(A) biosynthesis; lipid IV(A) from (3R)-3-hydroxytetradecanoyl-[acyl-carrier-protein] and UDP-N-acetyl-alpha-D-glucosamine: step 6/6.</text>
</comment>
<dbReference type="Pfam" id="PF02606">
    <property type="entry name" value="LpxK"/>
    <property type="match status" value="1"/>
</dbReference>
<evidence type="ECO:0000256" key="1">
    <source>
        <dbReference type="ARBA" id="ARBA00002274"/>
    </source>
</evidence>